<keyword evidence="2" id="KW-1185">Reference proteome</keyword>
<evidence type="ECO:0000313" key="1">
    <source>
        <dbReference type="EMBL" id="KAK4446830.1"/>
    </source>
</evidence>
<proteinExistence type="predicted"/>
<sequence length="144" mass="15451">MCGPSTPSSTPRIGARVDLFSLGNLLFHNPTTPNSPLATHVRFSPRDYTQTETDNDDLLVSIHITGDLTKPVDESGLFQQFTLPQGRGLLERDAGVEMALRECVSLEVGQDGIIGRRVSVTRRGVLLGDGIVGFNFGPSVSASL</sequence>
<accession>A0AAV9GEF6</accession>
<dbReference type="EMBL" id="MU865954">
    <property type="protein sequence ID" value="KAK4446830.1"/>
    <property type="molecule type" value="Genomic_DNA"/>
</dbReference>
<reference evidence="1" key="2">
    <citation type="submission" date="2023-05" db="EMBL/GenBank/DDBJ databases">
        <authorList>
            <consortium name="Lawrence Berkeley National Laboratory"/>
            <person name="Steindorff A."/>
            <person name="Hensen N."/>
            <person name="Bonometti L."/>
            <person name="Westerberg I."/>
            <person name="Brannstrom I.O."/>
            <person name="Guillou S."/>
            <person name="Cros-Aarteil S."/>
            <person name="Calhoun S."/>
            <person name="Haridas S."/>
            <person name="Kuo A."/>
            <person name="Mondo S."/>
            <person name="Pangilinan J."/>
            <person name="Riley R."/>
            <person name="Labutti K."/>
            <person name="Andreopoulos B."/>
            <person name="Lipzen A."/>
            <person name="Chen C."/>
            <person name="Yanf M."/>
            <person name="Daum C."/>
            <person name="Ng V."/>
            <person name="Clum A."/>
            <person name="Ohm R."/>
            <person name="Martin F."/>
            <person name="Silar P."/>
            <person name="Natvig D."/>
            <person name="Lalanne C."/>
            <person name="Gautier V."/>
            <person name="Ament-Velasquez S.L."/>
            <person name="Kruys A."/>
            <person name="Hutchinson M.I."/>
            <person name="Powell A.J."/>
            <person name="Barry K."/>
            <person name="Miller A.N."/>
            <person name="Grigoriev I.V."/>
            <person name="Debuchy R."/>
            <person name="Gladieux P."/>
            <person name="Thoren M.H."/>
            <person name="Johannesson H."/>
        </authorList>
    </citation>
    <scope>NUCLEOTIDE SEQUENCE</scope>
    <source>
        <strain evidence="1">PSN243</strain>
    </source>
</reference>
<dbReference type="AlphaFoldDB" id="A0AAV9GEF6"/>
<protein>
    <submittedName>
        <fullName evidence="1">Uncharacterized protein</fullName>
    </submittedName>
</protein>
<gene>
    <name evidence="1" type="ORF">QBC34DRAFT_410923</name>
</gene>
<dbReference type="Proteomes" id="UP001321760">
    <property type="component" value="Unassembled WGS sequence"/>
</dbReference>
<comment type="caution">
    <text evidence="1">The sequence shown here is derived from an EMBL/GenBank/DDBJ whole genome shotgun (WGS) entry which is preliminary data.</text>
</comment>
<reference evidence="1" key="1">
    <citation type="journal article" date="2023" name="Mol. Phylogenet. Evol.">
        <title>Genome-scale phylogeny and comparative genomics of the fungal order Sordariales.</title>
        <authorList>
            <person name="Hensen N."/>
            <person name="Bonometti L."/>
            <person name="Westerberg I."/>
            <person name="Brannstrom I.O."/>
            <person name="Guillou S."/>
            <person name="Cros-Aarteil S."/>
            <person name="Calhoun S."/>
            <person name="Haridas S."/>
            <person name="Kuo A."/>
            <person name="Mondo S."/>
            <person name="Pangilinan J."/>
            <person name="Riley R."/>
            <person name="LaButti K."/>
            <person name="Andreopoulos B."/>
            <person name="Lipzen A."/>
            <person name="Chen C."/>
            <person name="Yan M."/>
            <person name="Daum C."/>
            <person name="Ng V."/>
            <person name="Clum A."/>
            <person name="Steindorff A."/>
            <person name="Ohm R.A."/>
            <person name="Martin F."/>
            <person name="Silar P."/>
            <person name="Natvig D.O."/>
            <person name="Lalanne C."/>
            <person name="Gautier V."/>
            <person name="Ament-Velasquez S.L."/>
            <person name="Kruys A."/>
            <person name="Hutchinson M.I."/>
            <person name="Powell A.J."/>
            <person name="Barry K."/>
            <person name="Miller A.N."/>
            <person name="Grigoriev I.V."/>
            <person name="Debuchy R."/>
            <person name="Gladieux P."/>
            <person name="Hiltunen Thoren M."/>
            <person name="Johannesson H."/>
        </authorList>
    </citation>
    <scope>NUCLEOTIDE SEQUENCE</scope>
    <source>
        <strain evidence="1">PSN243</strain>
    </source>
</reference>
<name>A0AAV9GEF6_9PEZI</name>
<evidence type="ECO:0000313" key="2">
    <source>
        <dbReference type="Proteomes" id="UP001321760"/>
    </source>
</evidence>
<organism evidence="1 2">
    <name type="scientific">Podospora aff. communis PSN243</name>
    <dbReference type="NCBI Taxonomy" id="3040156"/>
    <lineage>
        <taxon>Eukaryota</taxon>
        <taxon>Fungi</taxon>
        <taxon>Dikarya</taxon>
        <taxon>Ascomycota</taxon>
        <taxon>Pezizomycotina</taxon>
        <taxon>Sordariomycetes</taxon>
        <taxon>Sordariomycetidae</taxon>
        <taxon>Sordariales</taxon>
        <taxon>Podosporaceae</taxon>
        <taxon>Podospora</taxon>
    </lineage>
</organism>